<accession>F9U6G2</accession>
<evidence type="ECO:0000256" key="2">
    <source>
        <dbReference type="SAM" id="SignalP"/>
    </source>
</evidence>
<dbReference type="OrthoDB" id="5772858at2"/>
<feature type="region of interest" description="Disordered" evidence="1">
    <location>
        <begin position="27"/>
        <end position="57"/>
    </location>
</feature>
<reference evidence="3 4" key="1">
    <citation type="submission" date="2011-06" db="EMBL/GenBank/DDBJ databases">
        <title>The draft genome of Thiocapsa marina 5811.</title>
        <authorList>
            <consortium name="US DOE Joint Genome Institute (JGI-PGF)"/>
            <person name="Lucas S."/>
            <person name="Han J."/>
            <person name="Cheng J.-F."/>
            <person name="Goodwin L."/>
            <person name="Pitluck S."/>
            <person name="Peters L."/>
            <person name="Land M.L."/>
            <person name="Hauser L."/>
            <person name="Vogl K."/>
            <person name="Liu Z."/>
            <person name="Imhoff J."/>
            <person name="Thiel V."/>
            <person name="Frigaard N.-U."/>
            <person name="Bryant D."/>
            <person name="Woyke T.J."/>
        </authorList>
    </citation>
    <scope>NUCLEOTIDE SEQUENCE [LARGE SCALE GENOMIC DNA]</scope>
    <source>
        <strain evidence="3 4">5811</strain>
    </source>
</reference>
<name>F9U6G2_9GAMM</name>
<feature type="signal peptide" evidence="2">
    <location>
        <begin position="1"/>
        <end position="23"/>
    </location>
</feature>
<evidence type="ECO:0000313" key="3">
    <source>
        <dbReference type="EMBL" id="EGV19838.1"/>
    </source>
</evidence>
<dbReference type="PROSITE" id="PS51257">
    <property type="entry name" value="PROKAR_LIPOPROTEIN"/>
    <property type="match status" value="1"/>
</dbReference>
<feature type="compositionally biased region" description="Basic and acidic residues" evidence="1">
    <location>
        <begin position="36"/>
        <end position="57"/>
    </location>
</feature>
<keyword evidence="4" id="KW-1185">Reference proteome</keyword>
<protein>
    <submittedName>
        <fullName evidence="3">Transport-associated protein</fullName>
    </submittedName>
</protein>
<evidence type="ECO:0000256" key="1">
    <source>
        <dbReference type="SAM" id="MobiDB-lite"/>
    </source>
</evidence>
<dbReference type="AlphaFoldDB" id="F9U6G2"/>
<evidence type="ECO:0000313" key="4">
    <source>
        <dbReference type="Proteomes" id="UP000005459"/>
    </source>
</evidence>
<dbReference type="EMBL" id="AFWV01000002">
    <property type="protein sequence ID" value="EGV19838.1"/>
    <property type="molecule type" value="Genomic_DNA"/>
</dbReference>
<dbReference type="STRING" id="768671.ThimaDRAFT_0513"/>
<sequence>MKQSYKAILMSLLVLSFSLGSLGCEKQGPAEEAGETIDRTVEKTGDKMEDIKDAATK</sequence>
<dbReference type="Proteomes" id="UP000005459">
    <property type="component" value="Unassembled WGS sequence"/>
</dbReference>
<dbReference type="RefSeq" id="WP_007191391.1">
    <property type="nucleotide sequence ID" value="NZ_AFWV01000002.1"/>
</dbReference>
<organism evidence="3 4">
    <name type="scientific">Thiocapsa marina 5811</name>
    <dbReference type="NCBI Taxonomy" id="768671"/>
    <lineage>
        <taxon>Bacteria</taxon>
        <taxon>Pseudomonadati</taxon>
        <taxon>Pseudomonadota</taxon>
        <taxon>Gammaproteobacteria</taxon>
        <taxon>Chromatiales</taxon>
        <taxon>Chromatiaceae</taxon>
        <taxon>Thiocapsa</taxon>
    </lineage>
</organism>
<keyword evidence="2" id="KW-0732">Signal</keyword>
<feature type="chain" id="PRO_5003388453" evidence="2">
    <location>
        <begin position="24"/>
        <end position="57"/>
    </location>
</feature>
<gene>
    <name evidence="3" type="ORF">ThimaDRAFT_0513</name>
</gene>
<proteinExistence type="predicted"/>